<keyword evidence="3" id="KW-1185">Reference proteome</keyword>
<keyword evidence="1" id="KW-0802">TPR repeat</keyword>
<reference evidence="2 3" key="1">
    <citation type="submission" date="2024-08" db="EMBL/GenBank/DDBJ databases">
        <authorList>
            <person name="Ishaq N."/>
        </authorList>
    </citation>
    <scope>NUCLEOTIDE SEQUENCE [LARGE SCALE GENOMIC DNA]</scope>
    <source>
        <strain evidence="2 3">DSM 18651</strain>
    </source>
</reference>
<accession>A0ABV4NZY6</accession>
<evidence type="ECO:0000313" key="3">
    <source>
        <dbReference type="Proteomes" id="UP001569428"/>
    </source>
</evidence>
<dbReference type="SUPFAM" id="SSF48452">
    <property type="entry name" value="TPR-like"/>
    <property type="match status" value="2"/>
</dbReference>
<dbReference type="InterPro" id="IPR011990">
    <property type="entry name" value="TPR-like_helical_dom_sf"/>
</dbReference>
<dbReference type="RefSeq" id="WP_371839350.1">
    <property type="nucleotide sequence ID" value="NZ_JBGMEK010000025.1"/>
</dbReference>
<dbReference type="Pfam" id="PF14559">
    <property type="entry name" value="TPR_19"/>
    <property type="match status" value="1"/>
</dbReference>
<dbReference type="InterPro" id="IPR019734">
    <property type="entry name" value="TPR_rpt"/>
</dbReference>
<evidence type="ECO:0000256" key="1">
    <source>
        <dbReference type="PROSITE-ProRule" id="PRU00339"/>
    </source>
</evidence>
<organism evidence="2 3">
    <name type="scientific">Microbulbifer epialgicus</name>
    <dbReference type="NCBI Taxonomy" id="393907"/>
    <lineage>
        <taxon>Bacteria</taxon>
        <taxon>Pseudomonadati</taxon>
        <taxon>Pseudomonadota</taxon>
        <taxon>Gammaproteobacteria</taxon>
        <taxon>Cellvibrionales</taxon>
        <taxon>Microbulbiferaceae</taxon>
        <taxon>Microbulbifer</taxon>
    </lineage>
</organism>
<sequence>MAINEMALGDYTSAKTTLKKMIKTYPERWKAYNLLGVIELQTGNLSKAEKAIISIPEPLRDWQTKSNLGTIYFLKGEYEKALFHHNLLYQESPNNLTAIYHLAEVHLMLSDNKKANEYFSKIIALTDETDTKDILSRRYRAEALAHHRRAADSIALIKGLLRDAPDSINVMHSAALVYTLAEEWQSASYHLEQLIQQGFTPEWFSLPAFQRICTKRQASQAVIKTICP</sequence>
<evidence type="ECO:0000313" key="2">
    <source>
        <dbReference type="EMBL" id="MFA0811706.1"/>
    </source>
</evidence>
<name>A0ABV4NZY6_9GAMM</name>
<dbReference type="Proteomes" id="UP001569428">
    <property type="component" value="Unassembled WGS sequence"/>
</dbReference>
<dbReference type="Gene3D" id="1.25.40.10">
    <property type="entry name" value="Tetratricopeptide repeat domain"/>
    <property type="match status" value="1"/>
</dbReference>
<dbReference type="SMART" id="SM00028">
    <property type="entry name" value="TPR"/>
    <property type="match status" value="3"/>
</dbReference>
<comment type="caution">
    <text evidence="2">The sequence shown here is derived from an EMBL/GenBank/DDBJ whole genome shotgun (WGS) entry which is preliminary data.</text>
</comment>
<dbReference type="EMBL" id="JBGMEK010000025">
    <property type="protein sequence ID" value="MFA0811706.1"/>
    <property type="molecule type" value="Genomic_DNA"/>
</dbReference>
<gene>
    <name evidence="2" type="ORF">ACCI49_12315</name>
</gene>
<protein>
    <submittedName>
        <fullName evidence="2">Tetratricopeptide repeat protein</fullName>
    </submittedName>
</protein>
<dbReference type="PROSITE" id="PS50005">
    <property type="entry name" value="TPR"/>
    <property type="match status" value="1"/>
</dbReference>
<proteinExistence type="predicted"/>
<feature type="repeat" description="TPR" evidence="1">
    <location>
        <begin position="62"/>
        <end position="95"/>
    </location>
</feature>